<keyword evidence="12" id="KW-1185">Reference proteome</keyword>
<gene>
    <name evidence="11" type="ORF">HU200_053786</name>
</gene>
<dbReference type="Proteomes" id="UP000636709">
    <property type="component" value="Unassembled WGS sequence"/>
</dbReference>
<dbReference type="AlphaFoldDB" id="A0A835E620"/>
<comment type="subcellular location">
    <subcellularLocation>
        <location evidence="1">Membrane</location>
    </subcellularLocation>
</comment>
<evidence type="ECO:0000256" key="2">
    <source>
        <dbReference type="ARBA" id="ARBA00010617"/>
    </source>
</evidence>
<keyword evidence="7" id="KW-0560">Oxidoreductase</keyword>
<dbReference type="EMBL" id="JACEFO010002316">
    <property type="protein sequence ID" value="KAF8666077.1"/>
    <property type="molecule type" value="Genomic_DNA"/>
</dbReference>
<dbReference type="Gene3D" id="1.10.630.10">
    <property type="entry name" value="Cytochrome P450"/>
    <property type="match status" value="1"/>
</dbReference>
<dbReference type="InterPro" id="IPR050665">
    <property type="entry name" value="Cytochrome_P450_Monooxygen"/>
</dbReference>
<dbReference type="PANTHER" id="PTHR24282:SF41">
    <property type="entry name" value="CYTOCHROME P450 734A5"/>
    <property type="match status" value="1"/>
</dbReference>
<sequence length="332" mass="36898">MLLRTLSCPRKSINSSWVSARPSPDASHRLHLGLSSLAQPPTASPQTRLETGVLCKLRKLLLCPLFPSPEIVKHDDVMSERILRHWGGLRDGRQDDLHGDHLALLGESSVAVPEDLDAVVVVLENYDKGSIVLPLQSEHGSYATEMRNKVFIPAYRFLLTRKNRRVWQLDREIKRLLDTFVNGLQSGVQDHDMKDFMSFMAPASGDDELLFAGKEMLTSLLTWATVALAMDVLAMDAEWQDRAHREVHGVGGHGGLRPPEHDVELWGADATEFNPACFVDDGHRSRPAGAYGGFPVVWRRWAGVHGGDSPAIGRCTWTQPRKEVAPLGVTPW</sequence>
<name>A0A835E620_9POAL</name>
<protein>
    <submittedName>
        <fullName evidence="11">Uncharacterized protein</fullName>
    </submittedName>
</protein>
<proteinExistence type="inferred from homology"/>
<dbReference type="GO" id="GO:0004497">
    <property type="term" value="F:monooxygenase activity"/>
    <property type="evidence" value="ECO:0007669"/>
    <property type="project" value="UniProtKB-KW"/>
</dbReference>
<comment type="similarity">
    <text evidence="2">Belongs to the cytochrome P450 family.</text>
</comment>
<keyword evidence="6" id="KW-1133">Transmembrane helix</keyword>
<evidence type="ECO:0000256" key="3">
    <source>
        <dbReference type="ARBA" id="ARBA00022617"/>
    </source>
</evidence>
<evidence type="ECO:0000256" key="10">
    <source>
        <dbReference type="ARBA" id="ARBA00023136"/>
    </source>
</evidence>
<dbReference type="InterPro" id="IPR036396">
    <property type="entry name" value="Cyt_P450_sf"/>
</dbReference>
<evidence type="ECO:0000313" key="11">
    <source>
        <dbReference type="EMBL" id="KAF8666077.1"/>
    </source>
</evidence>
<dbReference type="SUPFAM" id="SSF48264">
    <property type="entry name" value="Cytochrome P450"/>
    <property type="match status" value="1"/>
</dbReference>
<dbReference type="GO" id="GO:0016131">
    <property type="term" value="P:brassinosteroid metabolic process"/>
    <property type="evidence" value="ECO:0007669"/>
    <property type="project" value="TreeGrafter"/>
</dbReference>
<keyword evidence="9" id="KW-0503">Monooxygenase</keyword>
<dbReference type="OrthoDB" id="1470350at2759"/>
<comment type="caution">
    <text evidence="11">The sequence shown here is derived from an EMBL/GenBank/DDBJ whole genome shotgun (WGS) entry which is preliminary data.</text>
</comment>
<evidence type="ECO:0000256" key="9">
    <source>
        <dbReference type="ARBA" id="ARBA00023033"/>
    </source>
</evidence>
<reference evidence="11" key="1">
    <citation type="submission" date="2020-07" db="EMBL/GenBank/DDBJ databases">
        <title>Genome sequence and genetic diversity analysis of an under-domesticated orphan crop, white fonio (Digitaria exilis).</title>
        <authorList>
            <person name="Bennetzen J.L."/>
            <person name="Chen S."/>
            <person name="Ma X."/>
            <person name="Wang X."/>
            <person name="Yssel A.E.J."/>
            <person name="Chaluvadi S.R."/>
            <person name="Johnson M."/>
            <person name="Gangashetty P."/>
            <person name="Hamidou F."/>
            <person name="Sanogo M.D."/>
            <person name="Zwaenepoel A."/>
            <person name="Wallace J."/>
            <person name="Van De Peer Y."/>
            <person name="Van Deynze A."/>
        </authorList>
    </citation>
    <scope>NUCLEOTIDE SEQUENCE</scope>
    <source>
        <tissue evidence="11">Leaves</tissue>
    </source>
</reference>
<keyword evidence="4" id="KW-0812">Transmembrane</keyword>
<keyword evidence="10" id="KW-0472">Membrane</keyword>
<dbReference type="GO" id="GO:0010268">
    <property type="term" value="P:brassinosteroid homeostasis"/>
    <property type="evidence" value="ECO:0007669"/>
    <property type="project" value="TreeGrafter"/>
</dbReference>
<dbReference type="GO" id="GO:0016020">
    <property type="term" value="C:membrane"/>
    <property type="evidence" value="ECO:0007669"/>
    <property type="project" value="UniProtKB-SubCell"/>
</dbReference>
<evidence type="ECO:0000256" key="1">
    <source>
        <dbReference type="ARBA" id="ARBA00004370"/>
    </source>
</evidence>
<dbReference type="GO" id="GO:0016705">
    <property type="term" value="F:oxidoreductase activity, acting on paired donors, with incorporation or reduction of molecular oxygen"/>
    <property type="evidence" value="ECO:0007669"/>
    <property type="project" value="InterPro"/>
</dbReference>
<evidence type="ECO:0000256" key="6">
    <source>
        <dbReference type="ARBA" id="ARBA00022989"/>
    </source>
</evidence>
<dbReference type="GO" id="GO:0020037">
    <property type="term" value="F:heme binding"/>
    <property type="evidence" value="ECO:0007669"/>
    <property type="project" value="InterPro"/>
</dbReference>
<keyword evidence="5" id="KW-0479">Metal-binding</keyword>
<evidence type="ECO:0000256" key="4">
    <source>
        <dbReference type="ARBA" id="ARBA00022692"/>
    </source>
</evidence>
<evidence type="ECO:0000256" key="8">
    <source>
        <dbReference type="ARBA" id="ARBA00023004"/>
    </source>
</evidence>
<evidence type="ECO:0000313" key="12">
    <source>
        <dbReference type="Proteomes" id="UP000636709"/>
    </source>
</evidence>
<evidence type="ECO:0000256" key="7">
    <source>
        <dbReference type="ARBA" id="ARBA00023002"/>
    </source>
</evidence>
<accession>A0A835E620</accession>
<keyword evidence="8" id="KW-0408">Iron</keyword>
<keyword evidence="3" id="KW-0349">Heme</keyword>
<dbReference type="PANTHER" id="PTHR24282">
    <property type="entry name" value="CYTOCHROME P450 FAMILY MEMBER"/>
    <property type="match status" value="1"/>
</dbReference>
<dbReference type="GO" id="GO:0005506">
    <property type="term" value="F:iron ion binding"/>
    <property type="evidence" value="ECO:0007669"/>
    <property type="project" value="InterPro"/>
</dbReference>
<evidence type="ECO:0000256" key="5">
    <source>
        <dbReference type="ARBA" id="ARBA00022723"/>
    </source>
</evidence>
<organism evidence="11 12">
    <name type="scientific">Digitaria exilis</name>
    <dbReference type="NCBI Taxonomy" id="1010633"/>
    <lineage>
        <taxon>Eukaryota</taxon>
        <taxon>Viridiplantae</taxon>
        <taxon>Streptophyta</taxon>
        <taxon>Embryophyta</taxon>
        <taxon>Tracheophyta</taxon>
        <taxon>Spermatophyta</taxon>
        <taxon>Magnoliopsida</taxon>
        <taxon>Liliopsida</taxon>
        <taxon>Poales</taxon>
        <taxon>Poaceae</taxon>
        <taxon>PACMAD clade</taxon>
        <taxon>Panicoideae</taxon>
        <taxon>Panicodae</taxon>
        <taxon>Paniceae</taxon>
        <taxon>Anthephorinae</taxon>
        <taxon>Digitaria</taxon>
    </lineage>
</organism>